<protein>
    <submittedName>
        <fullName evidence="10">ABC transporter permease</fullName>
    </submittedName>
</protein>
<dbReference type="InterPro" id="IPR003838">
    <property type="entry name" value="ABC3_permease_C"/>
</dbReference>
<evidence type="ECO:0000256" key="4">
    <source>
        <dbReference type="ARBA" id="ARBA00022692"/>
    </source>
</evidence>
<reference evidence="10 11" key="1">
    <citation type="submission" date="2022-11" db="EMBL/GenBank/DDBJ databases">
        <title>Haliovirga abyssi gen. nov., sp. nov., a mesophilic fermentative bacterium isolated from the Iheya North hydrothermal field and the proposal of Haliovirgaceae fam. nov.</title>
        <authorList>
            <person name="Miyazaki U."/>
            <person name="Tame A."/>
            <person name="Miyazaki J."/>
            <person name="Takai K."/>
            <person name="Sawayama S."/>
            <person name="Kitajima M."/>
            <person name="Okamoto A."/>
            <person name="Nakagawa S."/>
        </authorList>
    </citation>
    <scope>NUCLEOTIDE SEQUENCE [LARGE SCALE GENOMIC DNA]</scope>
    <source>
        <strain evidence="10 11">IC12</strain>
    </source>
</reference>
<dbReference type="KEGG" id="haby:HLVA_06560"/>
<feature type="domain" description="MacB-like periplasmic core" evidence="9">
    <location>
        <begin position="17"/>
        <end position="219"/>
    </location>
</feature>
<feature type="transmembrane region" description="Helical" evidence="7">
    <location>
        <begin position="365"/>
        <end position="385"/>
    </location>
</feature>
<dbReference type="Pfam" id="PF12704">
    <property type="entry name" value="MacB_PCD"/>
    <property type="match status" value="1"/>
</dbReference>
<feature type="transmembrane region" description="Helical" evidence="7">
    <location>
        <begin position="261"/>
        <end position="282"/>
    </location>
</feature>
<keyword evidence="11" id="KW-1185">Reference proteome</keyword>
<organism evidence="10 11">
    <name type="scientific">Haliovirga abyssi</name>
    <dbReference type="NCBI Taxonomy" id="2996794"/>
    <lineage>
        <taxon>Bacteria</taxon>
        <taxon>Fusobacteriati</taxon>
        <taxon>Fusobacteriota</taxon>
        <taxon>Fusobacteriia</taxon>
        <taxon>Fusobacteriales</taxon>
        <taxon>Haliovirgaceae</taxon>
        <taxon>Haliovirga</taxon>
    </lineage>
</organism>
<comment type="subcellular location">
    <subcellularLocation>
        <location evidence="1">Cell membrane</location>
        <topology evidence="1">Multi-pass membrane protein</topology>
    </subcellularLocation>
</comment>
<dbReference type="InterPro" id="IPR051447">
    <property type="entry name" value="Lipoprotein-release_system"/>
</dbReference>
<sequence>MLVKLAFRNIFRKKTRTILTLTVLIFGVYLAIFYDGILKGYTREMINTYINTDIGEFKIYKKGYYKNKDDDERLKYLIDKKEVEKDLDKLNIDRYSSRLLFDGTIAIDENELPIKILGINPKVENKIFKRDKATVSGNFLSGNKGIVIGIGLAKALKLKVGDIVTILARGVEKTINADDLKIVGIIETKNNILDESSCFINLNYAQNFVNTKKINDIVIMNKLNRKDIKILGKNYDVISWKKDLGNLIELMEFKAKASNQVVFLILIMAGVGIASTMLMSMLERKKEIGIMLADGMKRKNILLLFLIEGGFIGVIGSFIGAVLGVITNYFLHIYGIPLPIETYKKMQLNMVIPEKMHADLDMKTVLLFFLLGILIALISSFYTAYEASKSNPVEALKNM</sequence>
<evidence type="ECO:0000259" key="9">
    <source>
        <dbReference type="Pfam" id="PF12704"/>
    </source>
</evidence>
<dbReference type="InterPro" id="IPR025857">
    <property type="entry name" value="MacB_PCD"/>
</dbReference>
<evidence type="ECO:0000256" key="7">
    <source>
        <dbReference type="SAM" id="Phobius"/>
    </source>
</evidence>
<dbReference type="GO" id="GO:0098797">
    <property type="term" value="C:plasma membrane protein complex"/>
    <property type="evidence" value="ECO:0007669"/>
    <property type="project" value="TreeGrafter"/>
</dbReference>
<evidence type="ECO:0000256" key="6">
    <source>
        <dbReference type="ARBA" id="ARBA00023136"/>
    </source>
</evidence>
<evidence type="ECO:0000313" key="10">
    <source>
        <dbReference type="EMBL" id="BDU50087.1"/>
    </source>
</evidence>
<proteinExistence type="inferred from homology"/>
<keyword evidence="6 7" id="KW-0472">Membrane</keyword>
<dbReference type="PANTHER" id="PTHR30489:SF0">
    <property type="entry name" value="LIPOPROTEIN-RELEASING SYSTEM TRANSMEMBRANE PROTEIN LOLE"/>
    <property type="match status" value="1"/>
</dbReference>
<keyword evidence="5 7" id="KW-1133">Transmembrane helix</keyword>
<evidence type="ECO:0000256" key="2">
    <source>
        <dbReference type="ARBA" id="ARBA00005236"/>
    </source>
</evidence>
<name>A0AAU9DCR6_9FUSO</name>
<feature type="domain" description="ABC3 transporter permease C-terminal" evidence="8">
    <location>
        <begin position="261"/>
        <end position="392"/>
    </location>
</feature>
<evidence type="ECO:0000313" key="11">
    <source>
        <dbReference type="Proteomes" id="UP001321582"/>
    </source>
</evidence>
<keyword evidence="4 7" id="KW-0812">Transmembrane</keyword>
<dbReference type="EMBL" id="AP027059">
    <property type="protein sequence ID" value="BDU50087.1"/>
    <property type="molecule type" value="Genomic_DNA"/>
</dbReference>
<evidence type="ECO:0000256" key="3">
    <source>
        <dbReference type="ARBA" id="ARBA00022475"/>
    </source>
</evidence>
<comment type="similarity">
    <text evidence="2">Belongs to the ABC-4 integral membrane protein family. LolC/E subfamily.</text>
</comment>
<evidence type="ECO:0000256" key="1">
    <source>
        <dbReference type="ARBA" id="ARBA00004651"/>
    </source>
</evidence>
<dbReference type="AlphaFoldDB" id="A0AAU9DCR6"/>
<accession>A0AAU9DCR6</accession>
<feature type="transmembrane region" description="Helical" evidence="7">
    <location>
        <begin position="18"/>
        <end position="37"/>
    </location>
</feature>
<keyword evidence="3" id="KW-1003">Cell membrane</keyword>
<dbReference type="GO" id="GO:0044874">
    <property type="term" value="P:lipoprotein localization to outer membrane"/>
    <property type="evidence" value="ECO:0007669"/>
    <property type="project" value="TreeGrafter"/>
</dbReference>
<dbReference type="Proteomes" id="UP001321582">
    <property type="component" value="Chromosome"/>
</dbReference>
<evidence type="ECO:0000256" key="5">
    <source>
        <dbReference type="ARBA" id="ARBA00022989"/>
    </source>
</evidence>
<dbReference type="RefSeq" id="WP_307905023.1">
    <property type="nucleotide sequence ID" value="NZ_AP027059.1"/>
</dbReference>
<evidence type="ECO:0000259" key="8">
    <source>
        <dbReference type="Pfam" id="PF02687"/>
    </source>
</evidence>
<dbReference type="Pfam" id="PF02687">
    <property type="entry name" value="FtsX"/>
    <property type="match status" value="1"/>
</dbReference>
<feature type="transmembrane region" description="Helical" evidence="7">
    <location>
        <begin position="302"/>
        <end position="331"/>
    </location>
</feature>
<dbReference type="PANTHER" id="PTHR30489">
    <property type="entry name" value="LIPOPROTEIN-RELEASING SYSTEM TRANSMEMBRANE PROTEIN LOLE"/>
    <property type="match status" value="1"/>
</dbReference>
<gene>
    <name evidence="10" type="ORF">HLVA_06560</name>
</gene>